<dbReference type="EMBL" id="CP012900">
    <property type="protein sequence ID" value="ALJ28940.1"/>
    <property type="molecule type" value="Genomic_DNA"/>
</dbReference>
<protein>
    <recommendedName>
        <fullName evidence="5">Transmembrane protein</fullName>
    </recommendedName>
</protein>
<keyword evidence="2" id="KW-0472">Membrane</keyword>
<evidence type="ECO:0000313" key="3">
    <source>
        <dbReference type="EMBL" id="ALJ28940.1"/>
    </source>
</evidence>
<organism evidence="3 4">
    <name type="scientific">Stenotrophomonas acidaminiphila</name>
    <dbReference type="NCBI Taxonomy" id="128780"/>
    <lineage>
        <taxon>Bacteria</taxon>
        <taxon>Pseudomonadati</taxon>
        <taxon>Pseudomonadota</taxon>
        <taxon>Gammaproteobacteria</taxon>
        <taxon>Lysobacterales</taxon>
        <taxon>Lysobacteraceae</taxon>
        <taxon>Stenotrophomonas</taxon>
    </lineage>
</organism>
<keyword evidence="2" id="KW-1133">Transmembrane helix</keyword>
<keyword evidence="2" id="KW-0812">Transmembrane</keyword>
<accession>A0A0S1B1H6</accession>
<evidence type="ECO:0000256" key="2">
    <source>
        <dbReference type="SAM" id="Phobius"/>
    </source>
</evidence>
<gene>
    <name evidence="3" type="ORF">AOT14_25780</name>
</gene>
<feature type="region of interest" description="Disordered" evidence="1">
    <location>
        <begin position="1"/>
        <end position="20"/>
    </location>
</feature>
<reference evidence="3 4" key="1">
    <citation type="journal article" date="2015" name="Genome Announc.">
        <title>Complete Genome Sequencing of Stenotrophomonas acidaminiphila ZAC14D2_NAIMI4_2, a Multidrug-Resistant Strain Isolated from Sediments of a Polluted River in Mexico, Uncovers New Antibiotic Resistance Genes and a Novel Class-II Lasso Peptide Biosynthesis Gene Cluster.</title>
        <authorList>
            <person name="Vinuesa P."/>
            <person name="Ochoa-Sanchez L.E."/>
        </authorList>
    </citation>
    <scope>NUCLEOTIDE SEQUENCE [LARGE SCALE GENOMIC DNA]</scope>
    <source>
        <strain evidence="3 4">ZAC14D2_NAIMI4_2</strain>
    </source>
</reference>
<feature type="transmembrane region" description="Helical" evidence="2">
    <location>
        <begin position="26"/>
        <end position="53"/>
    </location>
</feature>
<dbReference type="Proteomes" id="UP000061010">
    <property type="component" value="Chromosome"/>
</dbReference>
<feature type="compositionally biased region" description="Pro residues" evidence="1">
    <location>
        <begin position="7"/>
        <end position="20"/>
    </location>
</feature>
<evidence type="ECO:0008006" key="5">
    <source>
        <dbReference type="Google" id="ProtNLM"/>
    </source>
</evidence>
<dbReference type="PATRIC" id="fig|128780.6.peg.2602"/>
<feature type="transmembrane region" description="Helical" evidence="2">
    <location>
        <begin position="103"/>
        <end position="126"/>
    </location>
</feature>
<evidence type="ECO:0000313" key="4">
    <source>
        <dbReference type="Proteomes" id="UP000061010"/>
    </source>
</evidence>
<proteinExistence type="predicted"/>
<dbReference type="AlphaFoldDB" id="A0A0S1B1H6"/>
<sequence length="135" mass="14199">MTDLPASGPPALPRAQPAPGPSRDTVWLLTGLAGSVLAAVAITVIGMVVYPQFADTFTAFTLRGTDLPLPTRLAMRFYPAIWLAPALVLLVRRCWPGKAGRAIAAGVFGLLTLFAGVPLVLVSAYLPMIQLMSAL</sequence>
<name>A0A0S1B1H6_9GAMM</name>
<feature type="transmembrane region" description="Helical" evidence="2">
    <location>
        <begin position="73"/>
        <end position="91"/>
    </location>
</feature>
<dbReference type="KEGG" id="sacz:AOT14_25780"/>
<keyword evidence="4" id="KW-1185">Reference proteome</keyword>
<evidence type="ECO:0000256" key="1">
    <source>
        <dbReference type="SAM" id="MobiDB-lite"/>
    </source>
</evidence>